<evidence type="ECO:0000256" key="2">
    <source>
        <dbReference type="ARBA" id="ARBA00022737"/>
    </source>
</evidence>
<proteinExistence type="predicted"/>
<dbReference type="GO" id="GO:0016567">
    <property type="term" value="P:protein ubiquitination"/>
    <property type="evidence" value="ECO:0007669"/>
    <property type="project" value="TreeGrafter"/>
</dbReference>
<protein>
    <submittedName>
        <fullName evidence="5">WD40-repeat-containing domain containing protein</fullName>
    </submittedName>
</protein>
<evidence type="ECO:0000256" key="3">
    <source>
        <dbReference type="SAM" id="Phobius"/>
    </source>
</evidence>
<keyword evidence="2" id="KW-0677">Repeat</keyword>
<dbReference type="InterPro" id="IPR040323">
    <property type="entry name" value="EIPR1"/>
</dbReference>
<keyword evidence="3" id="KW-0472">Membrane</keyword>
<comment type="caution">
    <text evidence="5">The sequence shown here is derived from an EMBL/GenBank/DDBJ whole genome shotgun (WGS) entry which is preliminary data.</text>
</comment>
<dbReference type="AlphaFoldDB" id="A0AAD8M6D5"/>
<dbReference type="EMBL" id="JAUIZM010000010">
    <property type="protein sequence ID" value="KAK1361324.1"/>
    <property type="molecule type" value="Genomic_DNA"/>
</dbReference>
<evidence type="ECO:0000313" key="6">
    <source>
        <dbReference type="Proteomes" id="UP001237642"/>
    </source>
</evidence>
<keyword evidence="1" id="KW-0853">WD repeat</keyword>
<feature type="transmembrane region" description="Helical" evidence="3">
    <location>
        <begin position="120"/>
        <end position="145"/>
    </location>
</feature>
<sequence length="182" mass="19932">MARCIADVKADTDHSSFINVTLSLKEENEVHLIRLSSSSTELVCEGLFSHPNEIWDLSSCPFDQRILSTVFSSSESHGAAIWQIPKLYGELNSPQLEKIASLDAHKSKPKWVTRFMTQDLIIGGSLLLTYTMGYVAPLLLAASFAGALQGTMFHGTLSKIACASCFLAVVGEEKRNSHDIDL</sequence>
<accession>A0AAD8M6D5</accession>
<reference evidence="5" key="2">
    <citation type="submission" date="2023-05" db="EMBL/GenBank/DDBJ databases">
        <authorList>
            <person name="Schelkunov M.I."/>
        </authorList>
    </citation>
    <scope>NUCLEOTIDE SEQUENCE</scope>
    <source>
        <strain evidence="5">Hsosn_3</strain>
        <tissue evidence="5">Leaf</tissue>
    </source>
</reference>
<evidence type="ECO:0000256" key="1">
    <source>
        <dbReference type="ARBA" id="ARBA00022574"/>
    </source>
</evidence>
<feature type="transmembrane region" description="Helical" evidence="3">
    <location>
        <begin position="151"/>
        <end position="170"/>
    </location>
</feature>
<reference evidence="5" key="1">
    <citation type="submission" date="2023-02" db="EMBL/GenBank/DDBJ databases">
        <title>Genome of toxic invasive species Heracleum sosnowskyi carries increased number of genes despite the absence of recent whole-genome duplications.</title>
        <authorList>
            <person name="Schelkunov M."/>
            <person name="Shtratnikova V."/>
            <person name="Makarenko M."/>
            <person name="Klepikova A."/>
            <person name="Omelchenko D."/>
            <person name="Novikova G."/>
            <person name="Obukhova E."/>
            <person name="Bogdanov V."/>
            <person name="Penin A."/>
            <person name="Logacheva M."/>
        </authorList>
    </citation>
    <scope>NUCLEOTIDE SEQUENCE</scope>
    <source>
        <strain evidence="5">Hsosn_3</strain>
        <tissue evidence="5">Leaf</tissue>
    </source>
</reference>
<dbReference type="Pfam" id="PF23609">
    <property type="entry name" value="Beta-prop_EIPR1"/>
    <property type="match status" value="1"/>
</dbReference>
<gene>
    <name evidence="5" type="ORF">POM88_045798</name>
</gene>
<keyword evidence="3" id="KW-0812">Transmembrane</keyword>
<evidence type="ECO:0000259" key="4">
    <source>
        <dbReference type="Pfam" id="PF23609"/>
    </source>
</evidence>
<dbReference type="InterPro" id="IPR059104">
    <property type="entry name" value="Beta-prop_EIPR1-like"/>
</dbReference>
<feature type="domain" description="EIPR1-like beta-propeller" evidence="4">
    <location>
        <begin position="2"/>
        <end position="113"/>
    </location>
</feature>
<evidence type="ECO:0000313" key="5">
    <source>
        <dbReference type="EMBL" id="KAK1361324.1"/>
    </source>
</evidence>
<name>A0AAD8M6D5_9APIA</name>
<keyword evidence="6" id="KW-1185">Reference proteome</keyword>
<dbReference type="Proteomes" id="UP001237642">
    <property type="component" value="Unassembled WGS sequence"/>
</dbReference>
<organism evidence="5 6">
    <name type="scientific">Heracleum sosnowskyi</name>
    <dbReference type="NCBI Taxonomy" id="360622"/>
    <lineage>
        <taxon>Eukaryota</taxon>
        <taxon>Viridiplantae</taxon>
        <taxon>Streptophyta</taxon>
        <taxon>Embryophyta</taxon>
        <taxon>Tracheophyta</taxon>
        <taxon>Spermatophyta</taxon>
        <taxon>Magnoliopsida</taxon>
        <taxon>eudicotyledons</taxon>
        <taxon>Gunneridae</taxon>
        <taxon>Pentapetalae</taxon>
        <taxon>asterids</taxon>
        <taxon>campanulids</taxon>
        <taxon>Apiales</taxon>
        <taxon>Apiaceae</taxon>
        <taxon>Apioideae</taxon>
        <taxon>apioid superclade</taxon>
        <taxon>Tordylieae</taxon>
        <taxon>Tordyliinae</taxon>
        <taxon>Heracleum</taxon>
    </lineage>
</organism>
<keyword evidence="3" id="KW-1133">Transmembrane helix</keyword>
<dbReference type="PANTHER" id="PTHR14205:SF15">
    <property type="entry name" value="EARP AND GARP COMPLEX-INTERACTING PROTEIN 1"/>
    <property type="match status" value="1"/>
</dbReference>
<dbReference type="PANTHER" id="PTHR14205">
    <property type="entry name" value="WD-REPEAT PROTEIN"/>
    <property type="match status" value="1"/>
</dbReference>